<dbReference type="CDD" id="cd00093">
    <property type="entry name" value="HTH_XRE"/>
    <property type="match status" value="1"/>
</dbReference>
<feature type="region of interest" description="Disordered" evidence="1">
    <location>
        <begin position="740"/>
        <end position="771"/>
    </location>
</feature>
<dbReference type="SUPFAM" id="SSF47413">
    <property type="entry name" value="lambda repressor-like DNA-binding domains"/>
    <property type="match status" value="1"/>
</dbReference>
<dbReference type="InterPro" id="IPR001387">
    <property type="entry name" value="Cro/C1-type_HTH"/>
</dbReference>
<dbReference type="Gene3D" id="1.25.40.10">
    <property type="entry name" value="Tetratricopeptide repeat domain"/>
    <property type="match status" value="1"/>
</dbReference>
<dbReference type="EMBL" id="BJNZ01000003">
    <property type="protein sequence ID" value="GED08778.1"/>
    <property type="molecule type" value="Genomic_DNA"/>
</dbReference>
<organism evidence="3 4">
    <name type="scientific">Cellulosimicrobium cellulans</name>
    <name type="common">Arthrobacter luteus</name>
    <dbReference type="NCBI Taxonomy" id="1710"/>
    <lineage>
        <taxon>Bacteria</taxon>
        <taxon>Bacillati</taxon>
        <taxon>Actinomycetota</taxon>
        <taxon>Actinomycetes</taxon>
        <taxon>Micrococcales</taxon>
        <taxon>Promicromonosporaceae</taxon>
        <taxon>Cellulosimicrobium</taxon>
    </lineage>
</organism>
<dbReference type="InterPro" id="IPR011990">
    <property type="entry name" value="TPR-like_helical_dom_sf"/>
</dbReference>
<dbReference type="Gene3D" id="1.10.260.40">
    <property type="entry name" value="lambda repressor-like DNA-binding domains"/>
    <property type="match status" value="1"/>
</dbReference>
<sequence length="771" mass="82667">MDTEALGPTVRRFRLAADLTLERLSELSGVSDRTLSDIERGAALGPQHRTMLAVVDALGLDEEDRALVLRAAREGRRRSRPGPGWRLPLPRGAADFTGREHELDRVTRALRAAPGSPAPVVVVTGPPGYGKTSLAVRAAQRLQGEFDDQLFLELAGTSPDAVSPGSVVARLVQALVGTGTRGSSDPARLRALLDGRRVLVVLDDAHDEAQVRAALPSAAPAAVLVTSRRHLEGLEDVVRVDLERLRPDDSRALLARLVPQQQASADDLARLAALCDDVPLALRIAANRLASRATWTVDALAARLAVADRRLDALSAGDLSVRAAIDLSFDQLGPAAQRLFRRLALADGRDVGTGLAATLAQQPVWTTEELLDELVSLSLVRPAEHDRYALHDLLRLYAHRALEDAEPAEARAAVRRRADAWLLRTTVRAGRWFEPDVLGEGSADPADVVGLASSDDARAWLVDEATAWFAAFQRAARGGDHAAVVEVAEALHWFSDLWPYWGHWHEVYGASAAAAGALGDDALLATHQGYLAWAVVHCQGDVVAGMAAARSAREAAERDGDPGLRAWAAYYVGWCASAAGDRELCVAASEEAADLFRRAGDREGLPQALFQRSQGLAGLGREEEAIANLRDVVALVRDPRTAPRGQVAEFTALHALGAIARISLDRQDWATTRRVAAEAITGFLAQGARPSAAHMHVYRARARRAEADHAGARADLARAVELFEGSGDAEGLAAARAAGALVRTGDDGGPRRRDDGGRAGRRVRRRRRPRP</sequence>
<dbReference type="Gene3D" id="1.10.10.10">
    <property type="entry name" value="Winged helix-like DNA-binding domain superfamily/Winged helix DNA-binding domain"/>
    <property type="match status" value="1"/>
</dbReference>
<dbReference type="SUPFAM" id="SSF48452">
    <property type="entry name" value="TPR-like"/>
    <property type="match status" value="1"/>
</dbReference>
<dbReference type="InterPro" id="IPR036388">
    <property type="entry name" value="WH-like_DNA-bd_sf"/>
</dbReference>
<dbReference type="InterPro" id="IPR027417">
    <property type="entry name" value="P-loop_NTPase"/>
</dbReference>
<evidence type="ECO:0000259" key="2">
    <source>
        <dbReference type="PROSITE" id="PS50943"/>
    </source>
</evidence>
<dbReference type="PROSITE" id="PS50943">
    <property type="entry name" value="HTH_CROC1"/>
    <property type="match status" value="1"/>
</dbReference>
<name>A0A4Y4DZJ9_CELCE</name>
<gene>
    <name evidence="3" type="ORF">CCE02nite_07770</name>
</gene>
<protein>
    <recommendedName>
        <fullName evidence="2">HTH cro/C1-type domain-containing protein</fullName>
    </recommendedName>
</protein>
<dbReference type="SUPFAM" id="SSF52540">
    <property type="entry name" value="P-loop containing nucleoside triphosphate hydrolases"/>
    <property type="match status" value="1"/>
</dbReference>
<dbReference type="Pfam" id="PF00931">
    <property type="entry name" value="NB-ARC"/>
    <property type="match status" value="1"/>
</dbReference>
<dbReference type="Pfam" id="PF13560">
    <property type="entry name" value="HTH_31"/>
    <property type="match status" value="1"/>
</dbReference>
<dbReference type="Proteomes" id="UP000316659">
    <property type="component" value="Unassembled WGS sequence"/>
</dbReference>
<reference evidence="3 4" key="1">
    <citation type="submission" date="2019-06" db="EMBL/GenBank/DDBJ databases">
        <title>Whole genome shotgun sequence of Cellulosimicrobium cellulans NBRC 15516.</title>
        <authorList>
            <person name="Hosoyama A."/>
            <person name="Uohara A."/>
            <person name="Ohji S."/>
            <person name="Ichikawa N."/>
        </authorList>
    </citation>
    <scope>NUCLEOTIDE SEQUENCE [LARGE SCALE GENOMIC DNA]</scope>
    <source>
        <strain evidence="3 4">NBRC 15516</strain>
    </source>
</reference>
<dbReference type="PRINTS" id="PR00364">
    <property type="entry name" value="DISEASERSIST"/>
</dbReference>
<feature type="compositionally biased region" description="Basic residues" evidence="1">
    <location>
        <begin position="759"/>
        <end position="771"/>
    </location>
</feature>
<dbReference type="InterPro" id="IPR010982">
    <property type="entry name" value="Lambda_DNA-bd_dom_sf"/>
</dbReference>
<dbReference type="InterPro" id="IPR002182">
    <property type="entry name" value="NB-ARC"/>
</dbReference>
<comment type="caution">
    <text evidence="3">The sequence shown here is derived from an EMBL/GenBank/DDBJ whole genome shotgun (WGS) entry which is preliminary data.</text>
</comment>
<dbReference type="InterPro" id="IPR003593">
    <property type="entry name" value="AAA+_ATPase"/>
</dbReference>
<evidence type="ECO:0000256" key="1">
    <source>
        <dbReference type="SAM" id="MobiDB-lite"/>
    </source>
</evidence>
<dbReference type="Gene3D" id="3.40.50.300">
    <property type="entry name" value="P-loop containing nucleotide triphosphate hydrolases"/>
    <property type="match status" value="1"/>
</dbReference>
<feature type="domain" description="HTH cro/C1-type" evidence="2">
    <location>
        <begin position="10"/>
        <end position="65"/>
    </location>
</feature>
<dbReference type="PANTHER" id="PTHR47691:SF3">
    <property type="entry name" value="HTH-TYPE TRANSCRIPTIONAL REGULATOR RV0890C-RELATED"/>
    <property type="match status" value="1"/>
</dbReference>
<accession>A0A4Y4DZJ9</accession>
<evidence type="ECO:0000313" key="4">
    <source>
        <dbReference type="Proteomes" id="UP000316659"/>
    </source>
</evidence>
<dbReference type="GO" id="GO:0003677">
    <property type="term" value="F:DNA binding"/>
    <property type="evidence" value="ECO:0007669"/>
    <property type="project" value="InterPro"/>
</dbReference>
<dbReference type="RefSeq" id="WP_141388325.1">
    <property type="nucleotide sequence ID" value="NZ_BJNZ01000003.1"/>
</dbReference>
<dbReference type="SMART" id="SM00382">
    <property type="entry name" value="AAA"/>
    <property type="match status" value="1"/>
</dbReference>
<dbReference type="AlphaFoldDB" id="A0A4Y4DZJ9"/>
<dbReference type="PANTHER" id="PTHR47691">
    <property type="entry name" value="REGULATOR-RELATED"/>
    <property type="match status" value="1"/>
</dbReference>
<proteinExistence type="predicted"/>
<evidence type="ECO:0000313" key="3">
    <source>
        <dbReference type="EMBL" id="GED08778.1"/>
    </source>
</evidence>
<dbReference type="SMART" id="SM00530">
    <property type="entry name" value="HTH_XRE"/>
    <property type="match status" value="1"/>
</dbReference>
<dbReference type="GO" id="GO:0043531">
    <property type="term" value="F:ADP binding"/>
    <property type="evidence" value="ECO:0007669"/>
    <property type="project" value="InterPro"/>
</dbReference>
<feature type="compositionally biased region" description="Basic and acidic residues" evidence="1">
    <location>
        <begin position="744"/>
        <end position="758"/>
    </location>
</feature>